<dbReference type="PANTHER" id="PTHR47780">
    <property type="entry name" value="PROTEIN SET DOMAIN GROUP 41"/>
    <property type="match status" value="1"/>
</dbReference>
<organism evidence="1 2">
    <name type="scientific">Ilex paraguariensis</name>
    <name type="common">yerba mate</name>
    <dbReference type="NCBI Taxonomy" id="185542"/>
    <lineage>
        <taxon>Eukaryota</taxon>
        <taxon>Viridiplantae</taxon>
        <taxon>Streptophyta</taxon>
        <taxon>Embryophyta</taxon>
        <taxon>Tracheophyta</taxon>
        <taxon>Spermatophyta</taxon>
        <taxon>Magnoliopsida</taxon>
        <taxon>eudicotyledons</taxon>
        <taxon>Gunneridae</taxon>
        <taxon>Pentapetalae</taxon>
        <taxon>asterids</taxon>
        <taxon>campanulids</taxon>
        <taxon>Aquifoliales</taxon>
        <taxon>Aquifoliaceae</taxon>
        <taxon>Ilex</taxon>
    </lineage>
</organism>
<keyword evidence="2" id="KW-1185">Reference proteome</keyword>
<dbReference type="Gene3D" id="2.170.270.10">
    <property type="entry name" value="SET domain"/>
    <property type="match status" value="1"/>
</dbReference>
<dbReference type="SUPFAM" id="SSF82199">
    <property type="entry name" value="SET domain"/>
    <property type="match status" value="1"/>
</dbReference>
<dbReference type="InterPro" id="IPR011990">
    <property type="entry name" value="TPR-like_helical_dom_sf"/>
</dbReference>
<dbReference type="PANTHER" id="PTHR47780:SF1">
    <property type="entry name" value="PROTEIN SET DOMAIN GROUP 41"/>
    <property type="match status" value="1"/>
</dbReference>
<dbReference type="EMBL" id="CAUOFW020000558">
    <property type="protein sequence ID" value="CAK9134692.1"/>
    <property type="molecule type" value="Genomic_DNA"/>
</dbReference>
<comment type="caution">
    <text evidence="1">The sequence shown here is derived from an EMBL/GenBank/DDBJ whole genome shotgun (WGS) entry which is preliminary data.</text>
</comment>
<dbReference type="CDD" id="cd20071">
    <property type="entry name" value="SET_SMYD"/>
    <property type="match status" value="1"/>
</dbReference>
<gene>
    <name evidence="1" type="ORF">ILEXP_LOCUS1625</name>
</gene>
<dbReference type="AlphaFoldDB" id="A0ABC8QQM1"/>
<dbReference type="Proteomes" id="UP001642360">
    <property type="component" value="Unassembled WGS sequence"/>
</dbReference>
<proteinExistence type="predicted"/>
<sequence>MSNREKLMSISDDEEENDSILERITEGAKAMKVARRMRDGVVLDLGCEQEEYFAEEEVVLCVVLTNAVEVQGKNGRYIGIAVYDTNFSWINHSCSPNACFQFCMPPWAGGESRLRIFPAAMAGGGKSELNGDSVCNYKREMTSKECERHGPRLVVRSIKTIKKGEVVSIAYTDLLHPKVMRHSELWFKYRFICYCRRCSALPPMYVDRVLKEIFAVNLDCTNLCSDHNFYREEAVKMFTECIDDTITEYLSFGNPRSCCERLENMLTHGLLDEQLEPKKETSQYKFKLHPLHYLSLNAYTTLASAYKIRGSDLLALNPESKEHQVEAFCMSRISAAYSLLLAGATQNLFLLESSLVSSVANFWTSAGESLLDLAKSSVWRLSNCGPTSEYPYVSNYKYCKCALMDFWEANSCSNQIQNSELDDISKEFLYCVTTITATIWSFLIHENCYLKLIADPIDFRWLEAAKNFETFNSTTHSGSAEGARNVSRCEAQRYGADANQERIILFRLGVHCLLYGGYLSSVCYGNKSQLNNYIQNLLHGEGNIIDAESIT</sequence>
<evidence type="ECO:0000313" key="2">
    <source>
        <dbReference type="Proteomes" id="UP001642360"/>
    </source>
</evidence>
<evidence type="ECO:0000313" key="1">
    <source>
        <dbReference type="EMBL" id="CAK9134692.1"/>
    </source>
</evidence>
<protein>
    <recommendedName>
        <fullName evidence="3">SET domain-containing protein</fullName>
    </recommendedName>
</protein>
<dbReference type="Gene3D" id="1.25.40.10">
    <property type="entry name" value="Tetratricopeptide repeat domain"/>
    <property type="match status" value="1"/>
</dbReference>
<name>A0ABC8QQM1_9AQUA</name>
<reference evidence="1 2" key="1">
    <citation type="submission" date="2024-02" db="EMBL/GenBank/DDBJ databases">
        <authorList>
            <person name="Vignale AGUSTIN F."/>
            <person name="Sosa J E."/>
            <person name="Modenutti C."/>
        </authorList>
    </citation>
    <scope>NUCLEOTIDE SEQUENCE [LARGE SCALE GENOMIC DNA]</scope>
</reference>
<evidence type="ECO:0008006" key="3">
    <source>
        <dbReference type="Google" id="ProtNLM"/>
    </source>
</evidence>
<accession>A0ABC8QQM1</accession>
<dbReference type="InterPro" id="IPR046341">
    <property type="entry name" value="SET_dom_sf"/>
</dbReference>